<dbReference type="EMBL" id="CP056165">
    <property type="protein sequence ID" value="QLX30224.1"/>
    <property type="molecule type" value="Genomic_DNA"/>
</dbReference>
<organism evidence="1 2">
    <name type="scientific">Escherichia marmotae</name>
    <dbReference type="NCBI Taxonomy" id="1499973"/>
    <lineage>
        <taxon>Bacteria</taxon>
        <taxon>Pseudomonadati</taxon>
        <taxon>Pseudomonadota</taxon>
        <taxon>Gammaproteobacteria</taxon>
        <taxon>Enterobacterales</taxon>
        <taxon>Enterobacteriaceae</taxon>
        <taxon>Escherichia</taxon>
    </lineage>
</organism>
<name>A0A7L6L8N1_9ESCH</name>
<evidence type="ECO:0000313" key="1">
    <source>
        <dbReference type="EMBL" id="QLX30224.1"/>
    </source>
</evidence>
<proteinExistence type="predicted"/>
<gene>
    <name evidence="1" type="ORF">HV276_11105</name>
</gene>
<dbReference type="RefSeq" id="WP_181503318.1">
    <property type="nucleotide sequence ID" value="NZ_CP056165.1"/>
</dbReference>
<evidence type="ECO:0008006" key="3">
    <source>
        <dbReference type="Google" id="ProtNLM"/>
    </source>
</evidence>
<dbReference type="Proteomes" id="UP000512146">
    <property type="component" value="Chromosome"/>
</dbReference>
<reference evidence="1 2" key="1">
    <citation type="submission" date="2020-06" db="EMBL/GenBank/DDBJ databases">
        <title>REHAB project genomes.</title>
        <authorList>
            <person name="Shaw L.P."/>
        </authorList>
    </citation>
    <scope>NUCLEOTIDE SEQUENCE [LARGE SCALE GENOMIC DNA]</scope>
    <source>
        <strain evidence="1 2">RHBSTW-00777</strain>
    </source>
</reference>
<dbReference type="AlphaFoldDB" id="A0A7L6L8N1"/>
<protein>
    <recommendedName>
        <fullName evidence="3">DNA pilot protein</fullName>
    </recommendedName>
</protein>
<evidence type="ECO:0000313" key="2">
    <source>
        <dbReference type="Proteomes" id="UP000512146"/>
    </source>
</evidence>
<accession>A0A7L6L8N1</accession>
<sequence length="261" mass="27516">MGFLSSAVGAVGSVAGSLLGANSAKDSANRANKLTMDLAKNGIQYRVQDLRKAGLNPILAVTGSGGLGSVSSSGIQAAQPADFSGVVNSAVSVFDALTRRQQQEVAKEGIMSQIALQRNQIANSAADVKLKEAQAAQAIQSADNMRSQSNLINQQVLTEASRRANIEAQTGLSSAQRIRTQYQTVQDKVLADYLNTPVGQESFRVGFDNKTGGSVGLINAASSFIDRFRGFGSSNSAKAVNKGGTFPPSQFQQQLINNYRR</sequence>